<gene>
    <name evidence="2" type="ORF">DPMN_051532</name>
</gene>
<evidence type="ECO:0000313" key="2">
    <source>
        <dbReference type="EMBL" id="KAH3725683.1"/>
    </source>
</evidence>
<proteinExistence type="predicted"/>
<reference evidence="2" key="2">
    <citation type="submission" date="2020-11" db="EMBL/GenBank/DDBJ databases">
        <authorList>
            <person name="McCartney M.A."/>
            <person name="Auch B."/>
            <person name="Kono T."/>
            <person name="Mallez S."/>
            <person name="Becker A."/>
            <person name="Gohl D.M."/>
            <person name="Silverstein K.A.T."/>
            <person name="Koren S."/>
            <person name="Bechman K.B."/>
            <person name="Herman A."/>
            <person name="Abrahante J.E."/>
            <person name="Garbe J."/>
        </authorList>
    </citation>
    <scope>NUCLEOTIDE SEQUENCE</scope>
    <source>
        <strain evidence="2">Duluth1</strain>
        <tissue evidence="2">Whole animal</tissue>
    </source>
</reference>
<name>A0A9D4HQC9_DREPO</name>
<evidence type="ECO:0000313" key="3">
    <source>
        <dbReference type="Proteomes" id="UP000828390"/>
    </source>
</evidence>
<dbReference type="Proteomes" id="UP000828390">
    <property type="component" value="Unassembled WGS sequence"/>
</dbReference>
<sequence length="73" mass="8598">MKLSPFQSEGLRPANYRIEKKQKPNEIFLDPNHSHFILVDNATQHKFDVEIPFRSKLEKEIAHMKTETGESKF</sequence>
<dbReference type="GO" id="GO:0099604">
    <property type="term" value="F:ligand-gated calcium channel activity"/>
    <property type="evidence" value="ECO:0007669"/>
    <property type="project" value="TreeGrafter"/>
</dbReference>
<dbReference type="EMBL" id="JAIWYP010000012">
    <property type="protein sequence ID" value="KAH3725683.1"/>
    <property type="molecule type" value="Genomic_DNA"/>
</dbReference>
<dbReference type="AlphaFoldDB" id="A0A9D4HQC9"/>
<keyword evidence="3" id="KW-1185">Reference proteome</keyword>
<accession>A0A9D4HQC9</accession>
<feature type="domain" description="TRPM SLOG" evidence="1">
    <location>
        <begin position="14"/>
        <end position="68"/>
    </location>
</feature>
<protein>
    <recommendedName>
        <fullName evidence="1">TRPM SLOG domain-containing protein</fullName>
    </recommendedName>
</protein>
<evidence type="ECO:0000259" key="1">
    <source>
        <dbReference type="Pfam" id="PF18139"/>
    </source>
</evidence>
<reference evidence="2" key="1">
    <citation type="journal article" date="2019" name="bioRxiv">
        <title>The Genome of the Zebra Mussel, Dreissena polymorpha: A Resource for Invasive Species Research.</title>
        <authorList>
            <person name="McCartney M.A."/>
            <person name="Auch B."/>
            <person name="Kono T."/>
            <person name="Mallez S."/>
            <person name="Zhang Y."/>
            <person name="Obille A."/>
            <person name="Becker A."/>
            <person name="Abrahante J.E."/>
            <person name="Garbe J."/>
            <person name="Badalamenti J.P."/>
            <person name="Herman A."/>
            <person name="Mangelson H."/>
            <person name="Liachko I."/>
            <person name="Sullivan S."/>
            <person name="Sone E.D."/>
            <person name="Koren S."/>
            <person name="Silverstein K.A.T."/>
            <person name="Beckman K.B."/>
            <person name="Gohl D.M."/>
        </authorList>
    </citation>
    <scope>NUCLEOTIDE SEQUENCE</scope>
    <source>
        <strain evidence="2">Duluth1</strain>
        <tissue evidence="2">Whole animal</tissue>
    </source>
</reference>
<comment type="caution">
    <text evidence="2">The sequence shown here is derived from an EMBL/GenBank/DDBJ whole genome shotgun (WGS) entry which is preliminary data.</text>
</comment>
<dbReference type="PANTHER" id="PTHR13800">
    <property type="entry name" value="TRANSIENT RECEPTOR POTENTIAL CATION CHANNEL, SUBFAMILY M, MEMBER 6"/>
    <property type="match status" value="1"/>
</dbReference>
<organism evidence="2 3">
    <name type="scientific">Dreissena polymorpha</name>
    <name type="common">Zebra mussel</name>
    <name type="synonym">Mytilus polymorpha</name>
    <dbReference type="NCBI Taxonomy" id="45954"/>
    <lineage>
        <taxon>Eukaryota</taxon>
        <taxon>Metazoa</taxon>
        <taxon>Spiralia</taxon>
        <taxon>Lophotrochozoa</taxon>
        <taxon>Mollusca</taxon>
        <taxon>Bivalvia</taxon>
        <taxon>Autobranchia</taxon>
        <taxon>Heteroconchia</taxon>
        <taxon>Euheterodonta</taxon>
        <taxon>Imparidentia</taxon>
        <taxon>Neoheterodontei</taxon>
        <taxon>Myida</taxon>
        <taxon>Dreissenoidea</taxon>
        <taxon>Dreissenidae</taxon>
        <taxon>Dreissena</taxon>
    </lineage>
</organism>
<dbReference type="InterPro" id="IPR041491">
    <property type="entry name" value="TRPM_SLOG"/>
</dbReference>
<dbReference type="InterPro" id="IPR050927">
    <property type="entry name" value="TRPM"/>
</dbReference>
<dbReference type="GO" id="GO:0005886">
    <property type="term" value="C:plasma membrane"/>
    <property type="evidence" value="ECO:0007669"/>
    <property type="project" value="TreeGrafter"/>
</dbReference>
<dbReference type="PANTHER" id="PTHR13800:SF12">
    <property type="entry name" value="TRANSIENT RECEPTOR POTENTIAL CATION CHANNEL SUBFAMILY M MEMBER-LIKE 2"/>
    <property type="match status" value="1"/>
</dbReference>
<dbReference type="Pfam" id="PF18139">
    <property type="entry name" value="LSDAT_euk"/>
    <property type="match status" value="1"/>
</dbReference>